<keyword evidence="1" id="KW-0472">Membrane</keyword>
<dbReference type="PANTHER" id="PTHR43245:SF13">
    <property type="entry name" value="UDP-D-APIOSE_UDP-D-XYLOSE SYNTHASE 2"/>
    <property type="match status" value="1"/>
</dbReference>
<dbReference type="Pfam" id="PF06695">
    <property type="entry name" value="Sm_multidrug_ex"/>
    <property type="match status" value="1"/>
</dbReference>
<feature type="transmembrane region" description="Helical" evidence="1">
    <location>
        <begin position="278"/>
        <end position="297"/>
    </location>
</feature>
<sequence>ESVLSNVTFDAVLFNNVTMESNRIEKSEFSTFLVRYSNFTSITFDRTDIVGSKWSQSVLQDGIFQRSTIDVVIFRDLKVIDFYLIDSRITHNLDVTGTYTFDHTFIELGDATVIVPGNVESEYATGAQLYFGKAKVKLGGEASGTAYSTGGWLPGSVTGNDFQPANLGNLSIDLNYEYIYSNPEDIQLTFWWNIVFDCIVVLGLGILIYAIGGPGAMLGLFKFLSPFIMTGIFFVVMFVSMGQKEFLILSQLMLVYFIPPFGKGTVIPLGIAGGVDPWAIAICTAFVDIAVGVFLTWNFDLAKKIPFIGSGINRIQLKGTAMLKDLPWLERASFVGIVAFVMFPFQGSGAVGGTILGRAIGLSPNRNLSAVSIGAISGSLILSASVVYGLGVLAILAPLQIAVSVMFIGLCLVIYYLYQHWEEIRLDEVSQSLGLHKDGLIGSPINAGVGAIGAAGGNVLDAAGKTGKLITKTTGDFVGSLVGSFADDKSDYADNTVPTELDSGVLVSLASKSIKRRVVVTGGAGFIGSHLVDRLVKRDEEVIVLDNFSSGDLDFLGNSVENITLIDIDLLNEDFAGYLENAKVVYHLAANPEVQLGITKPEIMQEQNVDVTEKVLKAMKLAGCDNIVFTSTSTVYGDAEKIPTPEDAKLNPISAYGTSKLDAEKLIEKYCQENNFRGISYRFANCVGPRSNHGVTFDFVNKLKKNGKTLEILGDGKQNKSYFHVEDCISAMLNKAPGELCEKGETVALNVGSKDAIDVITLADQVCKAMNLDDVEYSFTGGVDGGRGWKGDVKVMKLDIKALMKHGWAPQYTSRKAIKDTAKWLNKNY</sequence>
<dbReference type="Gene3D" id="2.160.20.80">
    <property type="entry name" value="E3 ubiquitin-protein ligase SopA"/>
    <property type="match status" value="1"/>
</dbReference>
<feature type="domain" description="NAD-dependent epimerase/dehydratase" evidence="2">
    <location>
        <begin position="518"/>
        <end position="733"/>
    </location>
</feature>
<dbReference type="SUPFAM" id="SSF141571">
    <property type="entry name" value="Pentapeptide repeat-like"/>
    <property type="match status" value="1"/>
</dbReference>
<dbReference type="InterPro" id="IPR050177">
    <property type="entry name" value="Lipid_A_modif_metabolic_enz"/>
</dbReference>
<accession>A0A381ZJE0</accession>
<dbReference type="PANTHER" id="PTHR43245">
    <property type="entry name" value="BIFUNCTIONAL POLYMYXIN RESISTANCE PROTEIN ARNA"/>
    <property type="match status" value="1"/>
</dbReference>
<reference evidence="3" key="1">
    <citation type="submission" date="2018-05" db="EMBL/GenBank/DDBJ databases">
        <authorList>
            <person name="Lanie J.A."/>
            <person name="Ng W.-L."/>
            <person name="Kazmierczak K.M."/>
            <person name="Andrzejewski T.M."/>
            <person name="Davidsen T.M."/>
            <person name="Wayne K.J."/>
            <person name="Tettelin H."/>
            <person name="Glass J.I."/>
            <person name="Rusch D."/>
            <person name="Podicherti R."/>
            <person name="Tsui H.-C.T."/>
            <person name="Winkler M.E."/>
        </authorList>
    </citation>
    <scope>NUCLEOTIDE SEQUENCE</scope>
</reference>
<dbReference type="AlphaFoldDB" id="A0A381ZJE0"/>
<gene>
    <name evidence="3" type="ORF">METZ01_LOCUS141721</name>
</gene>
<dbReference type="Gene3D" id="3.40.50.720">
    <property type="entry name" value="NAD(P)-binding Rossmann-like Domain"/>
    <property type="match status" value="1"/>
</dbReference>
<proteinExistence type="predicted"/>
<dbReference type="InterPro" id="IPR001509">
    <property type="entry name" value="Epimerase_deHydtase"/>
</dbReference>
<keyword evidence="1" id="KW-0812">Transmembrane</keyword>
<feature type="transmembrane region" description="Helical" evidence="1">
    <location>
        <begin position="332"/>
        <end position="356"/>
    </location>
</feature>
<feature type="transmembrane region" description="Helical" evidence="1">
    <location>
        <begin position="395"/>
        <end position="418"/>
    </location>
</feature>
<dbReference type="InterPro" id="IPR009577">
    <property type="entry name" value="Sm_multidrug_ex"/>
</dbReference>
<dbReference type="InterPro" id="IPR036291">
    <property type="entry name" value="NAD(P)-bd_dom_sf"/>
</dbReference>
<feature type="transmembrane region" description="Helical" evidence="1">
    <location>
        <begin position="223"/>
        <end position="242"/>
    </location>
</feature>
<dbReference type="Gene3D" id="3.90.25.10">
    <property type="entry name" value="UDP-galactose 4-epimerase, domain 1"/>
    <property type="match status" value="2"/>
</dbReference>
<keyword evidence="1" id="KW-1133">Transmembrane helix</keyword>
<protein>
    <recommendedName>
        <fullName evidence="2">NAD-dependent epimerase/dehydratase domain-containing protein</fullName>
    </recommendedName>
</protein>
<evidence type="ECO:0000313" key="3">
    <source>
        <dbReference type="EMBL" id="SVA88867.1"/>
    </source>
</evidence>
<dbReference type="EMBL" id="UINC01021397">
    <property type="protein sequence ID" value="SVA88867.1"/>
    <property type="molecule type" value="Genomic_DNA"/>
</dbReference>
<organism evidence="3">
    <name type="scientific">marine metagenome</name>
    <dbReference type="NCBI Taxonomy" id="408172"/>
    <lineage>
        <taxon>unclassified sequences</taxon>
        <taxon>metagenomes</taxon>
        <taxon>ecological metagenomes</taxon>
    </lineage>
</organism>
<feature type="transmembrane region" description="Helical" evidence="1">
    <location>
        <begin position="368"/>
        <end position="389"/>
    </location>
</feature>
<evidence type="ECO:0000259" key="2">
    <source>
        <dbReference type="Pfam" id="PF01370"/>
    </source>
</evidence>
<feature type="transmembrane region" description="Helical" evidence="1">
    <location>
        <begin position="190"/>
        <end position="211"/>
    </location>
</feature>
<feature type="transmembrane region" description="Helical" evidence="1">
    <location>
        <begin position="248"/>
        <end position="271"/>
    </location>
</feature>
<evidence type="ECO:0000256" key="1">
    <source>
        <dbReference type="SAM" id="Phobius"/>
    </source>
</evidence>
<dbReference type="SUPFAM" id="SSF51735">
    <property type="entry name" value="NAD(P)-binding Rossmann-fold domains"/>
    <property type="match status" value="1"/>
</dbReference>
<dbReference type="Pfam" id="PF01370">
    <property type="entry name" value="Epimerase"/>
    <property type="match status" value="1"/>
</dbReference>
<name>A0A381ZJE0_9ZZZZ</name>
<feature type="non-terminal residue" evidence="3">
    <location>
        <position position="1"/>
    </location>
</feature>